<dbReference type="Pfam" id="PF20150">
    <property type="entry name" value="2EXR"/>
    <property type="match status" value="1"/>
</dbReference>
<reference evidence="3" key="1">
    <citation type="journal article" date="2009" name="Genome Res.">
        <title>Comparative genomic analyses of the human fungal pathogens Coccidioides and their relatives.</title>
        <authorList>
            <person name="Sharpton T.J."/>
            <person name="Stajich J.E."/>
            <person name="Rounsley S.D."/>
            <person name="Gardner M.J."/>
            <person name="Wortman J.R."/>
            <person name="Jordar V.S."/>
            <person name="Maiti R."/>
            <person name="Kodira C.D."/>
            <person name="Neafsey D.E."/>
            <person name="Zeng Q."/>
            <person name="Hung C.-Y."/>
            <person name="McMahan C."/>
            <person name="Muszewska A."/>
            <person name="Grynberg M."/>
            <person name="Mandel M.A."/>
            <person name="Kellner E.M."/>
            <person name="Barker B.M."/>
            <person name="Galgiani J.N."/>
            <person name="Orbach M.J."/>
            <person name="Kirkland T.N."/>
            <person name="Cole G.T."/>
            <person name="Henn M.R."/>
            <person name="Birren B.W."/>
            <person name="Taylor J.W."/>
        </authorList>
    </citation>
    <scope>NUCLEOTIDE SEQUENCE [LARGE SCALE GENOMIC DNA]</scope>
    <source>
        <strain evidence="3">UAMH 1704</strain>
    </source>
</reference>
<dbReference type="OrthoDB" id="3540486at2759"/>
<dbReference type="KEGG" id="ure:UREG_04112"/>
<sequence>MNNNSFHYFPRLPLELRRLIWKLCLPHRIAEEDTPDFLLDGNESRQACYGDRITHQNAQPPTIAFVNRESREVALENGHRLELDDTTSLAAIWVQPRRDVLHLNWTRLRYIVWGNADDPASPIAMYLWRAEDLGMQPSVVAEIIRPFSLKALFDHPDGADACDNPWFLYHRSRNQEVSDIAYCAESPSFSRLDVTMSAVSLHITRKTALRSGLFGLLGDAPVQMVDVGDEARLKEFQALYREYALEKEPAVQTLFETFTSPRFQAAVQAWKSQAELLILAYMWRLARRDNLDILGTNPGSAWLPQLPEQAFLGMPEYLPDAEYSPDERHPWVKQARESAPKLRPRIMVRYCTNECYIKERLPSNFGTF</sequence>
<dbReference type="RefSeq" id="XP_002544595.1">
    <property type="nucleotide sequence ID" value="XM_002544549.1"/>
</dbReference>
<proteinExistence type="predicted"/>
<dbReference type="HOGENOM" id="CLU_058063_0_0_1"/>
<feature type="domain" description="2EXR" evidence="1">
    <location>
        <begin position="6"/>
        <end position="101"/>
    </location>
</feature>
<dbReference type="InterPro" id="IPR045518">
    <property type="entry name" value="2EXR"/>
</dbReference>
<dbReference type="PANTHER" id="PTHR35910:SF1">
    <property type="entry name" value="2EXR DOMAIN-CONTAINING PROTEIN"/>
    <property type="match status" value="1"/>
</dbReference>
<evidence type="ECO:0000313" key="3">
    <source>
        <dbReference type="Proteomes" id="UP000002058"/>
    </source>
</evidence>
<dbReference type="OMA" id="HLNWTRM"/>
<accession>C4JMQ4</accession>
<dbReference type="PANTHER" id="PTHR35910">
    <property type="entry name" value="2EXR DOMAIN-CONTAINING PROTEIN"/>
    <property type="match status" value="1"/>
</dbReference>
<evidence type="ECO:0000313" key="2">
    <source>
        <dbReference type="EMBL" id="EEP79266.1"/>
    </source>
</evidence>
<dbReference type="EMBL" id="CH476616">
    <property type="protein sequence ID" value="EEP79266.1"/>
    <property type="molecule type" value="Genomic_DNA"/>
</dbReference>
<keyword evidence="3" id="KW-1185">Reference proteome</keyword>
<dbReference type="InParanoid" id="C4JMQ4"/>
<dbReference type="AlphaFoldDB" id="C4JMQ4"/>
<dbReference type="VEuPathDB" id="FungiDB:UREG_04112"/>
<dbReference type="eggNOG" id="ENOG502SMMG">
    <property type="taxonomic scope" value="Eukaryota"/>
</dbReference>
<protein>
    <recommendedName>
        <fullName evidence="1">2EXR domain-containing protein</fullName>
    </recommendedName>
</protein>
<dbReference type="Proteomes" id="UP000002058">
    <property type="component" value="Unassembled WGS sequence"/>
</dbReference>
<organism evidence="2 3">
    <name type="scientific">Uncinocarpus reesii (strain UAMH 1704)</name>
    <dbReference type="NCBI Taxonomy" id="336963"/>
    <lineage>
        <taxon>Eukaryota</taxon>
        <taxon>Fungi</taxon>
        <taxon>Dikarya</taxon>
        <taxon>Ascomycota</taxon>
        <taxon>Pezizomycotina</taxon>
        <taxon>Eurotiomycetes</taxon>
        <taxon>Eurotiomycetidae</taxon>
        <taxon>Onygenales</taxon>
        <taxon>Onygenaceae</taxon>
        <taxon>Uncinocarpus</taxon>
    </lineage>
</organism>
<name>C4JMQ4_UNCRE</name>
<evidence type="ECO:0000259" key="1">
    <source>
        <dbReference type="Pfam" id="PF20150"/>
    </source>
</evidence>
<gene>
    <name evidence="2" type="ORF">UREG_04112</name>
</gene>
<dbReference type="GeneID" id="8444816"/>